<accession>A0A7W3SRQ1</accession>
<comment type="caution">
    <text evidence="2">The sequence shown here is derived from an EMBL/GenBank/DDBJ whole genome shotgun (WGS) entry which is preliminary data.</text>
</comment>
<dbReference type="InterPro" id="IPR005153">
    <property type="entry name" value="MbtH-like_dom"/>
</dbReference>
<dbReference type="SUPFAM" id="SSF160582">
    <property type="entry name" value="MbtH-like"/>
    <property type="match status" value="1"/>
</dbReference>
<dbReference type="InterPro" id="IPR037407">
    <property type="entry name" value="MLP_fam"/>
</dbReference>
<protein>
    <submittedName>
        <fullName evidence="2">MbtH protein</fullName>
    </submittedName>
</protein>
<dbReference type="PANTHER" id="PTHR38444">
    <property type="entry name" value="ENTEROBACTIN BIOSYNTHESIS PROTEIN YBDZ"/>
    <property type="match status" value="1"/>
</dbReference>
<evidence type="ECO:0000313" key="3">
    <source>
        <dbReference type="Proteomes" id="UP000567067"/>
    </source>
</evidence>
<evidence type="ECO:0000313" key="2">
    <source>
        <dbReference type="EMBL" id="MBA9084928.1"/>
    </source>
</evidence>
<dbReference type="GO" id="GO:0005829">
    <property type="term" value="C:cytosol"/>
    <property type="evidence" value="ECO:0007669"/>
    <property type="project" value="TreeGrafter"/>
</dbReference>
<keyword evidence="3" id="KW-1185">Reference proteome</keyword>
<dbReference type="SMART" id="SM00923">
    <property type="entry name" value="MbtH"/>
    <property type="match status" value="1"/>
</dbReference>
<sequence length="62" mass="7201">MDEQMMRVVINDENQYSIWPEGKVNPIGWENQGFTGTRAECLEFIGAVWTDMRPNSILKILK</sequence>
<dbReference type="Pfam" id="PF03621">
    <property type="entry name" value="MbtH"/>
    <property type="match status" value="1"/>
</dbReference>
<organism evidence="2 3">
    <name type="scientific">Fontibacillus solani</name>
    <dbReference type="NCBI Taxonomy" id="1572857"/>
    <lineage>
        <taxon>Bacteria</taxon>
        <taxon>Bacillati</taxon>
        <taxon>Bacillota</taxon>
        <taxon>Bacilli</taxon>
        <taxon>Bacillales</taxon>
        <taxon>Paenibacillaceae</taxon>
        <taxon>Fontibacillus</taxon>
    </lineage>
</organism>
<name>A0A7W3SRQ1_9BACL</name>
<dbReference type="Gene3D" id="3.90.820.10">
    <property type="entry name" value="Structural Genomics, Unknown Function 30-nov-00 1gh9 Mol_id"/>
    <property type="match status" value="1"/>
</dbReference>
<dbReference type="PANTHER" id="PTHR38444:SF1">
    <property type="entry name" value="ENTEROBACTIN BIOSYNTHESIS PROTEIN YBDZ"/>
    <property type="match status" value="1"/>
</dbReference>
<dbReference type="Proteomes" id="UP000567067">
    <property type="component" value="Unassembled WGS sequence"/>
</dbReference>
<gene>
    <name evidence="2" type="ORF">FHR92_001389</name>
</gene>
<dbReference type="EMBL" id="JACJIP010000006">
    <property type="protein sequence ID" value="MBA9084928.1"/>
    <property type="molecule type" value="Genomic_DNA"/>
</dbReference>
<dbReference type="AlphaFoldDB" id="A0A7W3SRQ1"/>
<dbReference type="RefSeq" id="WP_182534889.1">
    <property type="nucleotide sequence ID" value="NZ_JACJIP010000006.1"/>
</dbReference>
<evidence type="ECO:0000259" key="1">
    <source>
        <dbReference type="SMART" id="SM00923"/>
    </source>
</evidence>
<feature type="domain" description="MbtH-like" evidence="1">
    <location>
        <begin position="1"/>
        <end position="47"/>
    </location>
</feature>
<dbReference type="GO" id="GO:0019290">
    <property type="term" value="P:siderophore biosynthetic process"/>
    <property type="evidence" value="ECO:0007669"/>
    <property type="project" value="TreeGrafter"/>
</dbReference>
<dbReference type="InterPro" id="IPR038020">
    <property type="entry name" value="MbtH-like_sf"/>
</dbReference>
<proteinExistence type="predicted"/>
<reference evidence="2 3" key="1">
    <citation type="submission" date="2020-08" db="EMBL/GenBank/DDBJ databases">
        <title>Genomic Encyclopedia of Type Strains, Phase III (KMG-III): the genomes of soil and plant-associated and newly described type strains.</title>
        <authorList>
            <person name="Whitman W."/>
        </authorList>
    </citation>
    <scope>NUCLEOTIDE SEQUENCE [LARGE SCALE GENOMIC DNA]</scope>
    <source>
        <strain evidence="2 3">CECT 8693</strain>
    </source>
</reference>